<evidence type="ECO:0000256" key="3">
    <source>
        <dbReference type="ARBA" id="ARBA00023004"/>
    </source>
</evidence>
<keyword evidence="5" id="KW-1133">Transmembrane helix</keyword>
<reference evidence="7 8" key="1">
    <citation type="submission" date="2020-08" db="EMBL/GenBank/DDBJ databases">
        <title>Bridging the membrane lipid divide: bacteria of the FCB group superphylum have the potential to synthesize archaeal ether lipids.</title>
        <authorList>
            <person name="Villanueva L."/>
            <person name="Von Meijenfeldt F.A.B."/>
            <person name="Westbye A.B."/>
            <person name="Yadav S."/>
            <person name="Hopmans E.C."/>
            <person name="Dutilh B.E."/>
            <person name="Sinninghe Damste J.S."/>
        </authorList>
    </citation>
    <scope>NUCLEOTIDE SEQUENCE [LARGE SCALE GENOMIC DNA]</scope>
    <source>
        <strain evidence="7">NIOZ-UU30</strain>
    </source>
</reference>
<dbReference type="GO" id="GO:0009055">
    <property type="term" value="F:electron transfer activity"/>
    <property type="evidence" value="ECO:0007669"/>
    <property type="project" value="InterPro"/>
</dbReference>
<keyword evidence="1 4" id="KW-0349">Heme</keyword>
<keyword evidence="2 4" id="KW-0479">Metal-binding</keyword>
<evidence type="ECO:0000256" key="4">
    <source>
        <dbReference type="PROSITE-ProRule" id="PRU00433"/>
    </source>
</evidence>
<feature type="transmembrane region" description="Helical" evidence="5">
    <location>
        <begin position="6"/>
        <end position="25"/>
    </location>
</feature>
<dbReference type="SUPFAM" id="SSF46626">
    <property type="entry name" value="Cytochrome c"/>
    <property type="match status" value="1"/>
</dbReference>
<feature type="domain" description="Cytochrome c" evidence="6">
    <location>
        <begin position="29"/>
        <end position="101"/>
    </location>
</feature>
<evidence type="ECO:0000259" key="6">
    <source>
        <dbReference type="PROSITE" id="PS51007"/>
    </source>
</evidence>
<name>A0A8J6TL53_9BACT</name>
<dbReference type="InterPro" id="IPR009056">
    <property type="entry name" value="Cyt_c-like_dom"/>
</dbReference>
<keyword evidence="3 4" id="KW-0408">Iron</keyword>
<dbReference type="GO" id="GO:0046872">
    <property type="term" value="F:metal ion binding"/>
    <property type="evidence" value="ECO:0007669"/>
    <property type="project" value="UniProtKB-KW"/>
</dbReference>
<evidence type="ECO:0000256" key="5">
    <source>
        <dbReference type="SAM" id="Phobius"/>
    </source>
</evidence>
<dbReference type="EMBL" id="JACNJH010000076">
    <property type="protein sequence ID" value="MBC8360233.1"/>
    <property type="molecule type" value="Genomic_DNA"/>
</dbReference>
<dbReference type="AlphaFoldDB" id="A0A8J6TL53"/>
<dbReference type="GO" id="GO:0020037">
    <property type="term" value="F:heme binding"/>
    <property type="evidence" value="ECO:0007669"/>
    <property type="project" value="InterPro"/>
</dbReference>
<organism evidence="7 8">
    <name type="scientific">Candidatus Desulfatibia profunda</name>
    <dbReference type="NCBI Taxonomy" id="2841695"/>
    <lineage>
        <taxon>Bacteria</taxon>
        <taxon>Pseudomonadati</taxon>
        <taxon>Thermodesulfobacteriota</taxon>
        <taxon>Desulfobacteria</taxon>
        <taxon>Desulfobacterales</taxon>
        <taxon>Desulfobacterales incertae sedis</taxon>
        <taxon>Candidatus Desulfatibia</taxon>
    </lineage>
</organism>
<sequence>MERKGILIFFTILFTVGFLGLSIAAEKKGNSRKGKFLFRKSCRECHDGNKAQELGPFQKKTKEWEAVFAKDKYKEYKCKAEWEKLSEQDLIDILQYLRDGAADSKVPRGCG</sequence>
<gene>
    <name evidence="7" type="ORF">H8E23_02385</name>
</gene>
<proteinExistence type="predicted"/>
<accession>A0A8J6TL53</accession>
<protein>
    <submittedName>
        <fullName evidence="7">Cytochrome c</fullName>
    </submittedName>
</protein>
<dbReference type="InterPro" id="IPR036909">
    <property type="entry name" value="Cyt_c-like_dom_sf"/>
</dbReference>
<evidence type="ECO:0000256" key="2">
    <source>
        <dbReference type="ARBA" id="ARBA00022723"/>
    </source>
</evidence>
<keyword evidence="5" id="KW-0472">Membrane</keyword>
<comment type="caution">
    <text evidence="7">The sequence shown here is derived from an EMBL/GenBank/DDBJ whole genome shotgun (WGS) entry which is preliminary data.</text>
</comment>
<dbReference type="Proteomes" id="UP000603434">
    <property type="component" value="Unassembled WGS sequence"/>
</dbReference>
<dbReference type="Gene3D" id="1.10.760.10">
    <property type="entry name" value="Cytochrome c-like domain"/>
    <property type="match status" value="1"/>
</dbReference>
<dbReference type="PROSITE" id="PS51007">
    <property type="entry name" value="CYTC"/>
    <property type="match status" value="1"/>
</dbReference>
<keyword evidence="5" id="KW-0812">Transmembrane</keyword>
<evidence type="ECO:0000313" key="8">
    <source>
        <dbReference type="Proteomes" id="UP000603434"/>
    </source>
</evidence>
<evidence type="ECO:0000256" key="1">
    <source>
        <dbReference type="ARBA" id="ARBA00022617"/>
    </source>
</evidence>
<evidence type="ECO:0000313" key="7">
    <source>
        <dbReference type="EMBL" id="MBC8360233.1"/>
    </source>
</evidence>